<gene>
    <name evidence="2" type="ORF">CK501_05350</name>
</gene>
<reference evidence="2 3" key="1">
    <citation type="submission" date="2017-08" db="EMBL/GenBank/DDBJ databases">
        <title>Halovibrio sewagensis sp. nov., isolated from wastewater of high salinity.</title>
        <authorList>
            <person name="Dong X."/>
            <person name="Zhang G."/>
        </authorList>
    </citation>
    <scope>NUCLEOTIDE SEQUENCE [LARGE SCALE GENOMIC DNA]</scope>
    <source>
        <strain evidence="2 3">YL5-2</strain>
    </source>
</reference>
<dbReference type="Proteomes" id="UP000218896">
    <property type="component" value="Unassembled WGS sequence"/>
</dbReference>
<feature type="signal peptide" evidence="1">
    <location>
        <begin position="1"/>
        <end position="23"/>
    </location>
</feature>
<name>A0A2A2F848_9GAMM</name>
<keyword evidence="3" id="KW-1185">Reference proteome</keyword>
<dbReference type="EMBL" id="NSKD01000002">
    <property type="protein sequence ID" value="PAU80990.1"/>
    <property type="molecule type" value="Genomic_DNA"/>
</dbReference>
<accession>A0A2A2F848</accession>
<protein>
    <submittedName>
        <fullName evidence="2">Uncharacterized protein</fullName>
    </submittedName>
</protein>
<evidence type="ECO:0000313" key="2">
    <source>
        <dbReference type="EMBL" id="PAU80990.1"/>
    </source>
</evidence>
<dbReference type="OrthoDB" id="6364155at2"/>
<organism evidence="2 3">
    <name type="scientific">Halovibrio salipaludis</name>
    <dbReference type="NCBI Taxonomy" id="2032626"/>
    <lineage>
        <taxon>Bacteria</taxon>
        <taxon>Pseudomonadati</taxon>
        <taxon>Pseudomonadota</taxon>
        <taxon>Gammaproteobacteria</taxon>
        <taxon>Oceanospirillales</taxon>
        <taxon>Halomonadaceae</taxon>
        <taxon>Halovibrio</taxon>
    </lineage>
</organism>
<evidence type="ECO:0000256" key="1">
    <source>
        <dbReference type="SAM" id="SignalP"/>
    </source>
</evidence>
<proteinExistence type="predicted"/>
<comment type="caution">
    <text evidence="2">The sequence shown here is derived from an EMBL/GenBank/DDBJ whole genome shotgun (WGS) entry which is preliminary data.</text>
</comment>
<dbReference type="AlphaFoldDB" id="A0A2A2F848"/>
<evidence type="ECO:0000313" key="3">
    <source>
        <dbReference type="Proteomes" id="UP000218896"/>
    </source>
</evidence>
<dbReference type="RefSeq" id="WP_095616717.1">
    <property type="nucleotide sequence ID" value="NZ_NSKD01000002.1"/>
</dbReference>
<sequence>MALKPILTVTALGAGLMAGSALADGVRSLSQDEMVETYIQDSAIVVSPRRDRQTRTIEETRARAIRALVRPGEPIRTEADETQTVMDMQRHRMESLEQAQNYAEQEFIRQALASPADQLQGLQPQIDTSLPQPVIPGYGTPDIPEGPFTRNYANDQLGLSFDGETLNFSMGNNPPGVGAIDLPRGIDEGPVKLTPRAGGGFDLSIDVPQQ</sequence>
<feature type="chain" id="PRO_5013353498" evidence="1">
    <location>
        <begin position="24"/>
        <end position="210"/>
    </location>
</feature>
<keyword evidence="1" id="KW-0732">Signal</keyword>